<dbReference type="AlphaFoldDB" id="A0A261TYU8"/>
<dbReference type="EMBL" id="NEVP01000001">
    <property type="protein sequence ID" value="OZI54888.1"/>
    <property type="molecule type" value="Genomic_DNA"/>
</dbReference>
<comment type="similarity">
    <text evidence="2">Belongs to the GMC oxidoreductase family.</text>
</comment>
<dbReference type="Pfam" id="PF00732">
    <property type="entry name" value="GMC_oxred_N"/>
    <property type="match status" value="1"/>
</dbReference>
<comment type="caution">
    <text evidence="7">The sequence shown here is derived from an EMBL/GenBank/DDBJ whole genome shotgun (WGS) entry which is preliminary data.</text>
</comment>
<evidence type="ECO:0000256" key="5">
    <source>
        <dbReference type="PIRSR" id="PIRSR000137-2"/>
    </source>
</evidence>
<dbReference type="PANTHER" id="PTHR11552:SF147">
    <property type="entry name" value="CHOLINE DEHYDROGENASE, MITOCHONDRIAL"/>
    <property type="match status" value="1"/>
</dbReference>
<dbReference type="PROSITE" id="PS51257">
    <property type="entry name" value="PROKAR_LIPOPROTEIN"/>
    <property type="match status" value="1"/>
</dbReference>
<dbReference type="SUPFAM" id="SSF51905">
    <property type="entry name" value="FAD/NAD(P)-binding domain"/>
    <property type="match status" value="1"/>
</dbReference>
<dbReference type="Gene3D" id="3.30.560.10">
    <property type="entry name" value="Glucose Oxidase, domain 3"/>
    <property type="match status" value="1"/>
</dbReference>
<evidence type="ECO:0000256" key="1">
    <source>
        <dbReference type="ARBA" id="ARBA00001974"/>
    </source>
</evidence>
<reference evidence="7 8" key="1">
    <citation type="submission" date="2017-05" db="EMBL/GenBank/DDBJ databases">
        <title>Complete and WGS of Bordetella genogroups.</title>
        <authorList>
            <person name="Spilker T."/>
            <person name="LiPuma J."/>
        </authorList>
    </citation>
    <scope>NUCLEOTIDE SEQUENCE [LARGE SCALE GENOMIC DNA]</scope>
    <source>
        <strain evidence="7 8">AU10456</strain>
    </source>
</reference>
<dbReference type="Gene3D" id="3.50.50.60">
    <property type="entry name" value="FAD/NAD(P)-binding domain"/>
    <property type="match status" value="1"/>
</dbReference>
<name>A0A261TYU8_9BORD</name>
<dbReference type="PANTHER" id="PTHR11552">
    <property type="entry name" value="GLUCOSE-METHANOL-CHOLINE GMC OXIDOREDUCTASE"/>
    <property type="match status" value="1"/>
</dbReference>
<sequence length="545" mass="59238">MGKAGGATDLTYDYIIVGAGSAGCLLANRLSADPAVRVLLLEAGGADNWHWIHIPVGYLYCIGNPRTDWCYRTQPEPGLNGRELGYPRGRVLGGCSSINGMIYMRGQRADYDGWAALGNPGWGWDDVLPLFKACEDHHAGANAFHGAGGEWRVERQRLSWELLDAFRDAAAQAGIPKIDDFNQGDNEGCDYFEVNQRGGIRWNTAKAFLRPAMKRPNLHVITGARARRIVFEQRRAQGVAFHTDAAGVRTAYARGEVILAAGAVGSPQLLQVSGVGPRHWLEYQNVQMVHDLPGVGGNLQDHLQLRLVYRVHGARTLNAVAATMWGKFMMGAQYAWGRRGPLSMAPSQLGAFARSSPDQPRANVEYHVQPLSLDKFGDPLHAFPAFTASVCNLRPTSRGYVRIVSPDPLEAPEILCNYLSTPEDRQVAADSIRLTRRIVAQPALARYRPEEYRPGEAAQSAEDLAAAAGAIGTTIFHPVGTCKMGRDPHAVVDAELRVHGVTGLRVVDASIMPTITSGNTNSPTIMIAEKGARLIREARAQARAA</sequence>
<dbReference type="InterPro" id="IPR000172">
    <property type="entry name" value="GMC_OxRdtase_N"/>
</dbReference>
<dbReference type="GO" id="GO:0016614">
    <property type="term" value="F:oxidoreductase activity, acting on CH-OH group of donors"/>
    <property type="evidence" value="ECO:0007669"/>
    <property type="project" value="InterPro"/>
</dbReference>
<dbReference type="GO" id="GO:0050660">
    <property type="term" value="F:flavin adenine dinucleotide binding"/>
    <property type="evidence" value="ECO:0007669"/>
    <property type="project" value="InterPro"/>
</dbReference>
<proteinExistence type="inferred from homology"/>
<dbReference type="InterPro" id="IPR007867">
    <property type="entry name" value="GMC_OxRtase_C"/>
</dbReference>
<keyword evidence="3" id="KW-0285">Flavoprotein</keyword>
<accession>A0A261TYU8</accession>
<gene>
    <name evidence="7" type="ORF">CAL25_00235</name>
</gene>
<dbReference type="Pfam" id="PF05199">
    <property type="entry name" value="GMC_oxred_C"/>
    <property type="match status" value="1"/>
</dbReference>
<feature type="binding site" evidence="5">
    <location>
        <position position="91"/>
    </location>
    <ligand>
        <name>FAD</name>
        <dbReference type="ChEBI" id="CHEBI:57692"/>
    </ligand>
</feature>
<dbReference type="InterPro" id="IPR036188">
    <property type="entry name" value="FAD/NAD-bd_sf"/>
</dbReference>
<keyword evidence="8" id="KW-1185">Reference proteome</keyword>
<comment type="cofactor">
    <cofactor evidence="1 5">
        <name>FAD</name>
        <dbReference type="ChEBI" id="CHEBI:57692"/>
    </cofactor>
</comment>
<dbReference type="PIRSF" id="PIRSF000137">
    <property type="entry name" value="Alcohol_oxidase"/>
    <property type="match status" value="1"/>
</dbReference>
<evidence type="ECO:0000313" key="7">
    <source>
        <dbReference type="EMBL" id="OZI54888.1"/>
    </source>
</evidence>
<dbReference type="Proteomes" id="UP000216913">
    <property type="component" value="Unassembled WGS sequence"/>
</dbReference>
<evidence type="ECO:0000313" key="8">
    <source>
        <dbReference type="Proteomes" id="UP000216913"/>
    </source>
</evidence>
<keyword evidence="4 5" id="KW-0274">FAD</keyword>
<evidence type="ECO:0000259" key="6">
    <source>
        <dbReference type="PROSITE" id="PS00624"/>
    </source>
</evidence>
<evidence type="ECO:0000256" key="3">
    <source>
        <dbReference type="ARBA" id="ARBA00022630"/>
    </source>
</evidence>
<evidence type="ECO:0000256" key="2">
    <source>
        <dbReference type="ARBA" id="ARBA00010790"/>
    </source>
</evidence>
<dbReference type="OrthoDB" id="9785276at2"/>
<protein>
    <submittedName>
        <fullName evidence="7">Choline dehydrogenase</fullName>
    </submittedName>
</protein>
<dbReference type="PROSITE" id="PS00624">
    <property type="entry name" value="GMC_OXRED_2"/>
    <property type="match status" value="1"/>
</dbReference>
<dbReference type="SUPFAM" id="SSF54373">
    <property type="entry name" value="FAD-linked reductases, C-terminal domain"/>
    <property type="match status" value="1"/>
</dbReference>
<evidence type="ECO:0000256" key="4">
    <source>
        <dbReference type="ARBA" id="ARBA00022827"/>
    </source>
</evidence>
<organism evidence="7 8">
    <name type="scientific">Bordetella genomosp. 5</name>
    <dbReference type="NCBI Taxonomy" id="1395608"/>
    <lineage>
        <taxon>Bacteria</taxon>
        <taxon>Pseudomonadati</taxon>
        <taxon>Pseudomonadota</taxon>
        <taxon>Betaproteobacteria</taxon>
        <taxon>Burkholderiales</taxon>
        <taxon>Alcaligenaceae</taxon>
        <taxon>Bordetella</taxon>
    </lineage>
</organism>
<feature type="domain" description="Glucose-methanol-choline oxidoreductase N-terminal" evidence="6">
    <location>
        <begin position="262"/>
        <end position="276"/>
    </location>
</feature>
<dbReference type="InterPro" id="IPR012132">
    <property type="entry name" value="GMC_OxRdtase"/>
</dbReference>
<dbReference type="RefSeq" id="WP_094797952.1">
    <property type="nucleotide sequence ID" value="NZ_NEVP01000001.1"/>
</dbReference>